<evidence type="ECO:0000256" key="2">
    <source>
        <dbReference type="SAM" id="SignalP"/>
    </source>
</evidence>
<dbReference type="GO" id="GO:0005975">
    <property type="term" value="P:carbohydrate metabolic process"/>
    <property type="evidence" value="ECO:0007669"/>
    <property type="project" value="InterPro"/>
</dbReference>
<evidence type="ECO:0000256" key="1">
    <source>
        <dbReference type="ARBA" id="ARBA00022737"/>
    </source>
</evidence>
<dbReference type="Gene3D" id="3.20.20.80">
    <property type="entry name" value="Glycosidases"/>
    <property type="match status" value="1"/>
</dbReference>
<dbReference type="InterPro" id="IPR029070">
    <property type="entry name" value="Chitinase_insertion_sf"/>
</dbReference>
<dbReference type="Pfam" id="PF00395">
    <property type="entry name" value="SLH"/>
    <property type="match status" value="3"/>
</dbReference>
<feature type="domain" description="SLH" evidence="3">
    <location>
        <begin position="149"/>
        <end position="210"/>
    </location>
</feature>
<sequence length="567" mass="62737">MNKRMICIALIMVLTLGCVPSNAAESAFSDVPKDSWAESYIQQAVDLGIISGFGDGIFGFGQSVTRAQFAAMLVRLFGWEKVTPENPAFTDNSDKSQWYYSEIETAVVHGAVVKDTAVFRPNENITREEMAVMLVRALGYNTLAGDVSSQNLPFADVQKNQGYITMAYDFGIINGLPGNIFQPDGSATREQAAAMMIRLHEKYGARLEWLHAFYAVSSYSQSSYIPELSALSFGWSKLQYTESGGPLLNTTSADSNEYSIPSGYEEVVTLAQNNSVPANLNIYMSTVQTVKLSDGTTSNACREILLNPKMRTEVISQIIAELTDKINYAGVTIDFEEMKGNELKAGLSEFLKELRAEMNKLGKKVYVCVPPATADGYYFDAYDYKTIGQYADKVILMAHDYQATSLTSALMSAGFTTTPVTPVYDVFYALEAITDSKTGVEDRSKIALAMSFNSVQWAMKNGSVTNAGAYRPVPSSIYERLIIEGTTMNYAAKYQNPYITFKNETQGTDNIVWYEDERSVAAKVELARMFGINSISLWRLGLIPNYDDPAGRAINYDVMEYLAEEMN</sequence>
<accession>A0A8J7W4Q4</accession>
<dbReference type="SMART" id="SM00636">
    <property type="entry name" value="Glyco_18"/>
    <property type="match status" value="1"/>
</dbReference>
<reference evidence="5" key="2">
    <citation type="submission" date="2021-04" db="EMBL/GenBank/DDBJ databases">
        <authorList>
            <person name="Liu J."/>
        </authorList>
    </citation>
    <scope>NUCLEOTIDE SEQUENCE</scope>
    <source>
        <strain evidence="5">BAD-6</strain>
    </source>
</reference>
<feature type="domain" description="SLH" evidence="3">
    <location>
        <begin position="89"/>
        <end position="148"/>
    </location>
</feature>
<dbReference type="InterPro" id="IPR001119">
    <property type="entry name" value="SLH_dom"/>
</dbReference>
<dbReference type="SUPFAM" id="SSF51445">
    <property type="entry name" value="(Trans)glycosidases"/>
    <property type="match status" value="1"/>
</dbReference>
<dbReference type="Pfam" id="PF00704">
    <property type="entry name" value="Glyco_hydro_18"/>
    <property type="match status" value="1"/>
</dbReference>
<dbReference type="RefSeq" id="WP_227019145.1">
    <property type="nucleotide sequence ID" value="NZ_JAGSND010000010.1"/>
</dbReference>
<dbReference type="AlphaFoldDB" id="A0A8J7W4Q4"/>
<comment type="caution">
    <text evidence="5">The sequence shown here is derived from an EMBL/GenBank/DDBJ whole genome shotgun (WGS) entry which is preliminary data.</text>
</comment>
<dbReference type="InterPro" id="IPR011583">
    <property type="entry name" value="Chitinase_II/V-like_cat"/>
</dbReference>
<dbReference type="Proteomes" id="UP000675664">
    <property type="component" value="Unassembled WGS sequence"/>
</dbReference>
<dbReference type="PROSITE" id="PS51257">
    <property type="entry name" value="PROKAR_LIPOPROTEIN"/>
    <property type="match status" value="1"/>
</dbReference>
<dbReference type="Gene3D" id="3.10.50.10">
    <property type="match status" value="1"/>
</dbReference>
<evidence type="ECO:0000259" key="4">
    <source>
        <dbReference type="PROSITE" id="PS51910"/>
    </source>
</evidence>
<dbReference type="PANTHER" id="PTHR46066">
    <property type="entry name" value="CHITINASE DOMAIN-CONTAINING PROTEIN 1 FAMILY MEMBER"/>
    <property type="match status" value="1"/>
</dbReference>
<proteinExistence type="predicted"/>
<keyword evidence="1" id="KW-0677">Repeat</keyword>
<gene>
    <name evidence="5" type="ORF">KCX82_14070</name>
</gene>
<feature type="domain" description="SLH" evidence="3">
    <location>
        <begin position="24"/>
        <end position="87"/>
    </location>
</feature>
<name>A0A8J7W4Q4_9FIRM</name>
<feature type="signal peptide" evidence="2">
    <location>
        <begin position="1"/>
        <end position="23"/>
    </location>
</feature>
<evidence type="ECO:0000313" key="6">
    <source>
        <dbReference type="Proteomes" id="UP000675664"/>
    </source>
</evidence>
<evidence type="ECO:0000259" key="3">
    <source>
        <dbReference type="PROSITE" id="PS51272"/>
    </source>
</evidence>
<dbReference type="InterPro" id="IPR001223">
    <property type="entry name" value="Glyco_hydro18_cat"/>
</dbReference>
<protein>
    <submittedName>
        <fullName evidence="5">S-layer homology domain-containing protein</fullName>
    </submittedName>
</protein>
<organism evidence="5 6">
    <name type="scientific">Sinanaerobacter chloroacetimidivorans</name>
    <dbReference type="NCBI Taxonomy" id="2818044"/>
    <lineage>
        <taxon>Bacteria</taxon>
        <taxon>Bacillati</taxon>
        <taxon>Bacillota</taxon>
        <taxon>Clostridia</taxon>
        <taxon>Peptostreptococcales</taxon>
        <taxon>Anaerovoracaceae</taxon>
        <taxon>Sinanaerobacter</taxon>
    </lineage>
</organism>
<evidence type="ECO:0000313" key="5">
    <source>
        <dbReference type="EMBL" id="MBR0599011.1"/>
    </source>
</evidence>
<feature type="chain" id="PRO_5035166200" evidence="2">
    <location>
        <begin position="24"/>
        <end position="567"/>
    </location>
</feature>
<feature type="domain" description="GH18" evidence="4">
    <location>
        <begin position="200"/>
        <end position="561"/>
    </location>
</feature>
<keyword evidence="6" id="KW-1185">Reference proteome</keyword>
<dbReference type="PROSITE" id="PS51910">
    <property type="entry name" value="GH18_2"/>
    <property type="match status" value="1"/>
</dbReference>
<dbReference type="PANTHER" id="PTHR46066:SF2">
    <property type="entry name" value="CHITINASE DOMAIN-CONTAINING PROTEIN 1"/>
    <property type="match status" value="1"/>
</dbReference>
<dbReference type="InterPro" id="IPR017853">
    <property type="entry name" value="GH"/>
</dbReference>
<dbReference type="PROSITE" id="PS51272">
    <property type="entry name" value="SLH"/>
    <property type="match status" value="3"/>
</dbReference>
<keyword evidence="2" id="KW-0732">Signal</keyword>
<dbReference type="GO" id="GO:0008061">
    <property type="term" value="F:chitin binding"/>
    <property type="evidence" value="ECO:0007669"/>
    <property type="project" value="InterPro"/>
</dbReference>
<reference evidence="5" key="1">
    <citation type="submission" date="2021-04" db="EMBL/GenBank/DDBJ databases">
        <title>Sinoanaerobacter chloroacetimidivorans sp. nov., an obligate anaerobic bacterium isolated from anaerobic sludge.</title>
        <authorList>
            <person name="Bao Y."/>
        </authorList>
    </citation>
    <scope>NUCLEOTIDE SEQUENCE</scope>
    <source>
        <strain evidence="5">BAD-6</strain>
    </source>
</reference>
<dbReference type="EMBL" id="JAGSND010000010">
    <property type="protein sequence ID" value="MBR0599011.1"/>
    <property type="molecule type" value="Genomic_DNA"/>
</dbReference>